<dbReference type="STRING" id="743718.Isova_2222"/>
<dbReference type="Pfam" id="PF00528">
    <property type="entry name" value="BPD_transp_1"/>
    <property type="match status" value="1"/>
</dbReference>
<organism evidence="13">
    <name type="scientific">Isoptericola variabilis (strain 225)</name>
    <dbReference type="NCBI Taxonomy" id="743718"/>
    <lineage>
        <taxon>Bacteria</taxon>
        <taxon>Bacillati</taxon>
        <taxon>Actinomycetota</taxon>
        <taxon>Actinomycetes</taxon>
        <taxon>Micrococcales</taxon>
        <taxon>Promicromonosporaceae</taxon>
        <taxon>Isoptericola</taxon>
    </lineage>
</organism>
<evidence type="ECO:0000256" key="9">
    <source>
        <dbReference type="RuleBase" id="RU363032"/>
    </source>
</evidence>
<feature type="transmembrane region" description="Helical" evidence="9">
    <location>
        <begin position="228"/>
        <end position="247"/>
    </location>
</feature>
<dbReference type="Gene3D" id="1.10.3720.10">
    <property type="entry name" value="MetI-like"/>
    <property type="match status" value="1"/>
</dbReference>
<gene>
    <name evidence="12" type="ordered locus">Isova_2222</name>
</gene>
<accession>F6FQP6</accession>
<keyword evidence="8 9" id="KW-0472">Membrane</keyword>
<evidence type="ECO:0000256" key="7">
    <source>
        <dbReference type="ARBA" id="ARBA00022989"/>
    </source>
</evidence>
<comment type="similarity">
    <text evidence="2 10">Belongs to the binding-protein-dependent transport system permease family. CysTW subfamily.</text>
</comment>
<sequence length="265" mass="26630">MPGWVVAVAVLGATFVVVPVGVLATRADWEHLPALVTGPAALDALGLSLWTAVASTLACVVVGVPLALVLARTWFPGHAALRAVVLLPLVLPPVVSGLALLATLGRRGPVGGLLEDLGIGVAFTTTAVVVAHTYVSLPFLVLSVEGALRVAGTRGELAAATLGASPNRTFWVVTLPAIGPALAGGALLAFARSLGEFGATLTFAGSLQGVTRTLPIEIYLLRETDPDAAVALSMVLVLAALVVVAVVHSAGGTRGLRTALGGSRG</sequence>
<dbReference type="HOGENOM" id="CLU_016047_14_1_11"/>
<dbReference type="InterPro" id="IPR011867">
    <property type="entry name" value="ModB_ABC"/>
</dbReference>
<name>F6FQP6_ISOV2</name>
<dbReference type="InterPro" id="IPR000515">
    <property type="entry name" value="MetI-like"/>
</dbReference>
<evidence type="ECO:0000256" key="1">
    <source>
        <dbReference type="ARBA" id="ARBA00004651"/>
    </source>
</evidence>
<dbReference type="EMBL" id="CP002810">
    <property type="protein sequence ID" value="AEG44942.1"/>
    <property type="molecule type" value="Genomic_DNA"/>
</dbReference>
<dbReference type="KEGG" id="iva:Isova_2222"/>
<evidence type="ECO:0000313" key="12">
    <source>
        <dbReference type="EMBL" id="AEG44942.1"/>
    </source>
</evidence>
<keyword evidence="3 9" id="KW-0813">Transport</keyword>
<evidence type="ECO:0000256" key="3">
    <source>
        <dbReference type="ARBA" id="ARBA00022448"/>
    </source>
</evidence>
<feature type="transmembrane region" description="Helical" evidence="9">
    <location>
        <begin position="48"/>
        <end position="71"/>
    </location>
</feature>
<dbReference type="CDD" id="cd06261">
    <property type="entry name" value="TM_PBP2"/>
    <property type="match status" value="1"/>
</dbReference>
<dbReference type="PANTHER" id="PTHR30183">
    <property type="entry name" value="MOLYBDENUM TRANSPORT SYSTEM PERMEASE PROTEIN MODB"/>
    <property type="match status" value="1"/>
</dbReference>
<feature type="domain" description="ABC transmembrane type-1" evidence="11">
    <location>
        <begin position="45"/>
        <end position="247"/>
    </location>
</feature>
<feature type="transmembrane region" description="Helical" evidence="9">
    <location>
        <begin position="117"/>
        <end position="148"/>
    </location>
</feature>
<keyword evidence="4 10" id="KW-1003">Cell membrane</keyword>
<comment type="subcellular location">
    <subcellularLocation>
        <location evidence="1 9">Cell membrane</location>
        <topology evidence="1 9">Multi-pass membrane protein</topology>
    </subcellularLocation>
</comment>
<dbReference type="GO" id="GO:0015098">
    <property type="term" value="F:molybdate ion transmembrane transporter activity"/>
    <property type="evidence" value="ECO:0007669"/>
    <property type="project" value="UniProtKB-UniRule"/>
</dbReference>
<keyword evidence="6 9" id="KW-0812">Transmembrane</keyword>
<dbReference type="InterPro" id="IPR006469">
    <property type="entry name" value="NifC_ABC_porter"/>
</dbReference>
<evidence type="ECO:0000256" key="8">
    <source>
        <dbReference type="ARBA" id="ARBA00023136"/>
    </source>
</evidence>
<dbReference type="PROSITE" id="PS50928">
    <property type="entry name" value="ABC_TM1"/>
    <property type="match status" value="1"/>
</dbReference>
<evidence type="ECO:0000256" key="10">
    <source>
        <dbReference type="RuleBase" id="RU365097"/>
    </source>
</evidence>
<evidence type="ECO:0000256" key="2">
    <source>
        <dbReference type="ARBA" id="ARBA00007069"/>
    </source>
</evidence>
<reference evidence="12 13" key="1">
    <citation type="submission" date="2011-05" db="EMBL/GenBank/DDBJ databases">
        <title>Complete sequence of Isoptericola variabilis 225.</title>
        <authorList>
            <consortium name="US DOE Joint Genome Institute"/>
            <person name="Lucas S."/>
            <person name="Han J."/>
            <person name="Lapidus A."/>
            <person name="Cheng J.-F."/>
            <person name="Goodwin L."/>
            <person name="Pitluck S."/>
            <person name="Peters L."/>
            <person name="Mikhailova N."/>
            <person name="Zeytun A."/>
            <person name="Han C."/>
            <person name="Tapia R."/>
            <person name="Land M."/>
            <person name="Hauser L."/>
            <person name="Kyrpides N."/>
            <person name="Ivanova N."/>
            <person name="Pagani I."/>
            <person name="Siebers A."/>
            <person name="Allgaier M."/>
            <person name="Thelen M."/>
            <person name="Hugenholtz P."/>
            <person name="Gladden J."/>
            <person name="Woyke T."/>
        </authorList>
    </citation>
    <scope>NUCLEOTIDE SEQUENCE [LARGE SCALE GENOMIC DNA]</scope>
    <source>
        <strain evidence="13">225</strain>
    </source>
</reference>
<evidence type="ECO:0000256" key="4">
    <source>
        <dbReference type="ARBA" id="ARBA00022475"/>
    </source>
</evidence>
<dbReference type="InterPro" id="IPR035906">
    <property type="entry name" value="MetI-like_sf"/>
</dbReference>
<dbReference type="Proteomes" id="UP000009236">
    <property type="component" value="Chromosome"/>
</dbReference>
<dbReference type="GO" id="GO:0005886">
    <property type="term" value="C:plasma membrane"/>
    <property type="evidence" value="ECO:0007669"/>
    <property type="project" value="UniProtKB-SubCell"/>
</dbReference>
<dbReference type="eggNOG" id="COG4149">
    <property type="taxonomic scope" value="Bacteria"/>
</dbReference>
<proteinExistence type="inferred from homology"/>
<evidence type="ECO:0000256" key="5">
    <source>
        <dbReference type="ARBA" id="ARBA00022505"/>
    </source>
</evidence>
<evidence type="ECO:0000256" key="6">
    <source>
        <dbReference type="ARBA" id="ARBA00022692"/>
    </source>
</evidence>
<dbReference type="AlphaFoldDB" id="F6FQP6"/>
<evidence type="ECO:0000313" key="13">
    <source>
        <dbReference type="Proteomes" id="UP000009236"/>
    </source>
</evidence>
<protein>
    <recommendedName>
        <fullName evidence="10">Molybdenum transport system permease</fullName>
    </recommendedName>
</protein>
<keyword evidence="7 9" id="KW-1133">Transmembrane helix</keyword>
<comment type="function">
    <text evidence="10">Part of the binding-protein-dependent transport system for molybdenum; probably responsible for the translocation of the substrate across the membrane.</text>
</comment>
<dbReference type="NCBIfam" id="TIGR01581">
    <property type="entry name" value="Mo_ABC_porter"/>
    <property type="match status" value="1"/>
</dbReference>
<dbReference type="SUPFAM" id="SSF161098">
    <property type="entry name" value="MetI-like"/>
    <property type="match status" value="1"/>
</dbReference>
<feature type="transmembrane region" description="Helical" evidence="9">
    <location>
        <begin position="169"/>
        <end position="191"/>
    </location>
</feature>
<dbReference type="NCBIfam" id="TIGR02141">
    <property type="entry name" value="modB_ABC"/>
    <property type="match status" value="1"/>
</dbReference>
<feature type="transmembrane region" description="Helical" evidence="9">
    <location>
        <begin position="83"/>
        <end position="105"/>
    </location>
</feature>
<keyword evidence="13" id="KW-1185">Reference proteome</keyword>
<keyword evidence="5 10" id="KW-0500">Molybdenum</keyword>
<evidence type="ECO:0000259" key="11">
    <source>
        <dbReference type="PROSITE" id="PS50928"/>
    </source>
</evidence>
<dbReference type="PANTHER" id="PTHR30183:SF3">
    <property type="entry name" value="MOLYBDENUM TRANSPORT SYSTEM PERMEASE PROTEIN MODB"/>
    <property type="match status" value="1"/>
</dbReference>